<dbReference type="InterPro" id="IPR007694">
    <property type="entry name" value="DNA_helicase_DnaB-like_C"/>
</dbReference>
<reference evidence="2" key="1">
    <citation type="journal article" date="2015" name="Nature">
        <title>Complex archaea that bridge the gap between prokaryotes and eukaryotes.</title>
        <authorList>
            <person name="Spang A."/>
            <person name="Saw J.H."/>
            <person name="Jorgensen S.L."/>
            <person name="Zaremba-Niedzwiedzka K."/>
            <person name="Martijn J."/>
            <person name="Lind A.E."/>
            <person name="van Eijk R."/>
            <person name="Schleper C."/>
            <person name="Guy L."/>
            <person name="Ettema T.J."/>
        </authorList>
    </citation>
    <scope>NUCLEOTIDE SEQUENCE</scope>
</reference>
<name>A0A0F8Z3W0_9ZZZZ</name>
<comment type="caution">
    <text evidence="2">The sequence shown here is derived from an EMBL/GenBank/DDBJ whole genome shotgun (WGS) entry which is preliminary data.</text>
</comment>
<dbReference type="InterPro" id="IPR027417">
    <property type="entry name" value="P-loop_NTPase"/>
</dbReference>
<dbReference type="Pfam" id="PF03796">
    <property type="entry name" value="DnaB_C"/>
    <property type="match status" value="1"/>
</dbReference>
<accession>A0A0F8Z3W0</accession>
<dbReference type="Gene3D" id="3.40.50.300">
    <property type="entry name" value="P-loop containing nucleotide triphosphate hydrolases"/>
    <property type="match status" value="1"/>
</dbReference>
<sequence>SHADKELILSSITRSLENPKHVDAFETLFSQLPDTSPSNVVHEILDTKRQNVGLELSAALMARASSEQIQPLLTEFNSLTEGGLEEEEQDLTAITVEDLVTKHFDKEELIKLSPKTLNNRVGGGVKPGHHILIYAPTEMGKTLFAINMVVGFLRQGKTVLYIGNEDPIADVAMRFICRMCSQPQHKIEANPAKAQKMIEMQGWDRLILKELAPGTFPQIRGLIGKHKPDVVVIDQLRNIDVKSENRTTALEKAATEARNIAKGGVVVISLTQAADSASGKLVLNRGDVDSSNIGIPGNMDVMIGIGANEDMERTGLRCISLAKNKTTGNHSPFNVLFNTAISKVEEL</sequence>
<dbReference type="AlphaFoldDB" id="A0A0F8Z3W0"/>
<organism evidence="2">
    <name type="scientific">marine sediment metagenome</name>
    <dbReference type="NCBI Taxonomy" id="412755"/>
    <lineage>
        <taxon>unclassified sequences</taxon>
        <taxon>metagenomes</taxon>
        <taxon>ecological metagenomes</taxon>
    </lineage>
</organism>
<proteinExistence type="predicted"/>
<dbReference type="EMBL" id="LAZR01053437">
    <property type="protein sequence ID" value="KKK80750.1"/>
    <property type="molecule type" value="Genomic_DNA"/>
</dbReference>
<protein>
    <recommendedName>
        <fullName evidence="1">SF4 helicase domain-containing protein</fullName>
    </recommendedName>
</protein>
<dbReference type="SUPFAM" id="SSF52540">
    <property type="entry name" value="P-loop containing nucleoside triphosphate hydrolases"/>
    <property type="match status" value="1"/>
</dbReference>
<evidence type="ECO:0000313" key="2">
    <source>
        <dbReference type="EMBL" id="KKK80750.1"/>
    </source>
</evidence>
<evidence type="ECO:0000259" key="1">
    <source>
        <dbReference type="Pfam" id="PF03796"/>
    </source>
</evidence>
<gene>
    <name evidence="2" type="ORF">LCGC14_2820370</name>
</gene>
<feature type="domain" description="SF4 helicase" evidence="1">
    <location>
        <begin position="120"/>
        <end position="273"/>
    </location>
</feature>
<feature type="non-terminal residue" evidence="2">
    <location>
        <position position="1"/>
    </location>
</feature>